<sequence length="105" mass="11440">MVEGYDVDVEQIRAHAANVEAVLARFAAVRSAGAHIRGDTRAYGKLCGWISGVLEDRHARQDELVAGVEHNLRLVVRQLRATAAEYRAVDDDNADRVRSAGGGTR</sequence>
<dbReference type="AlphaFoldDB" id="A0A5Q0HF61"/>
<proteinExistence type="predicted"/>
<gene>
    <name evidence="1" type="ORF">EKG83_29875</name>
</gene>
<keyword evidence="2" id="KW-1185">Reference proteome</keyword>
<protein>
    <recommendedName>
        <fullName evidence="3">ESX-1 secretion-associated protein</fullName>
    </recommendedName>
</protein>
<evidence type="ECO:0008006" key="3">
    <source>
        <dbReference type="Google" id="ProtNLM"/>
    </source>
</evidence>
<dbReference type="EMBL" id="CP034550">
    <property type="protein sequence ID" value="QFZ24595.1"/>
    <property type="molecule type" value="Genomic_DNA"/>
</dbReference>
<dbReference type="Pfam" id="PF10824">
    <property type="entry name" value="T7SS_ESX_EspC"/>
    <property type="match status" value="1"/>
</dbReference>
<organism evidence="1 2">
    <name type="scientific">Saccharothrix syringae</name>
    <name type="common">Nocardiopsis syringae</name>
    <dbReference type="NCBI Taxonomy" id="103733"/>
    <lineage>
        <taxon>Bacteria</taxon>
        <taxon>Bacillati</taxon>
        <taxon>Actinomycetota</taxon>
        <taxon>Actinomycetes</taxon>
        <taxon>Pseudonocardiales</taxon>
        <taxon>Pseudonocardiaceae</taxon>
        <taxon>Saccharothrix</taxon>
    </lineage>
</organism>
<dbReference type="KEGG" id="ssyi:EKG83_29875"/>
<name>A0A5Q0HF61_SACSY</name>
<dbReference type="OrthoDB" id="3688882at2"/>
<evidence type="ECO:0000313" key="1">
    <source>
        <dbReference type="EMBL" id="QFZ24595.1"/>
    </source>
</evidence>
<dbReference type="Proteomes" id="UP000325787">
    <property type="component" value="Chromosome"/>
</dbReference>
<dbReference type="GO" id="GO:0009306">
    <property type="term" value="P:protein secretion"/>
    <property type="evidence" value="ECO:0007669"/>
    <property type="project" value="InterPro"/>
</dbReference>
<accession>A0A5Q0HF61</accession>
<dbReference type="InterPro" id="IPR022536">
    <property type="entry name" value="EspC"/>
</dbReference>
<evidence type="ECO:0000313" key="2">
    <source>
        <dbReference type="Proteomes" id="UP000325787"/>
    </source>
</evidence>
<reference evidence="2" key="1">
    <citation type="journal article" date="2021" name="Curr. Microbiol.">
        <title>Complete genome of nocamycin-producing strain Saccharothrix syringae NRRL B-16468 reveals the biosynthetic potential for secondary metabolites.</title>
        <authorList>
            <person name="Mo X."/>
            <person name="Yang S."/>
        </authorList>
    </citation>
    <scope>NUCLEOTIDE SEQUENCE [LARGE SCALE GENOMIC DNA]</scope>
    <source>
        <strain evidence="2">ATCC 51364 / DSM 43886 / JCM 6844 / KCTC 9398 / NBRC 14523 / NRRL B-16468 / INA 2240</strain>
    </source>
</reference>